<dbReference type="SUPFAM" id="SSF53756">
    <property type="entry name" value="UDP-Glycosyltransferase/glycogen phosphorylase"/>
    <property type="match status" value="1"/>
</dbReference>
<dbReference type="AlphaFoldDB" id="A0A7W7IZV0"/>
<keyword evidence="2" id="KW-0808">Transferase</keyword>
<keyword evidence="3" id="KW-1185">Reference proteome</keyword>
<protein>
    <submittedName>
        <fullName evidence="2">Glycosyltransferase involved in cell wall biosynthesis</fullName>
    </submittedName>
</protein>
<keyword evidence="1" id="KW-0812">Transmembrane</keyword>
<sequence length="325" mass="38192">MRNKIYIYGLCDVHYDAYYIEGIKKVYGNYRFNTSKFPELRQGAFAFIIENDQYSKKIIIDSTDKPDIELELLEWCDIYGKINYNQNYIPSGSPEKIIPIGPSFGIKIWSLFVTFYYMLFNFIKFRKAISNKREFLANYWRQYKRFPLKDYKPLKSSNNQVFFMNSIWKEEKNTNNYRALFIKTCKKFKEINFEGGFAARANGDNLGYDSLVYSQIIPLKIYLKKIKNSMVVFNTPAVLSCHGWKLGEFLALGKAIISTDHYNMMPEPLNNNEHLIYANNAEAIREAIQKVMSNVQFKNKLELQARAYFDEYLAPHSVIEKLTSL</sequence>
<keyword evidence="1" id="KW-0472">Membrane</keyword>
<dbReference type="EMBL" id="JACHLD010000006">
    <property type="protein sequence ID" value="MBB4803634.1"/>
    <property type="molecule type" value="Genomic_DNA"/>
</dbReference>
<dbReference type="Gene3D" id="3.40.50.2000">
    <property type="entry name" value="Glycogen Phosphorylase B"/>
    <property type="match status" value="1"/>
</dbReference>
<comment type="caution">
    <text evidence="2">The sequence shown here is derived from an EMBL/GenBank/DDBJ whole genome shotgun (WGS) entry which is preliminary data.</text>
</comment>
<name>A0A7W7IZV0_9FLAO</name>
<proteinExistence type="predicted"/>
<evidence type="ECO:0000313" key="3">
    <source>
        <dbReference type="Proteomes" id="UP000561681"/>
    </source>
</evidence>
<gene>
    <name evidence="2" type="ORF">HNP37_003709</name>
</gene>
<dbReference type="RefSeq" id="WP_184165369.1">
    <property type="nucleotide sequence ID" value="NZ_JACHLD010000006.1"/>
</dbReference>
<reference evidence="2 3" key="1">
    <citation type="submission" date="2020-08" db="EMBL/GenBank/DDBJ databases">
        <title>Functional genomics of gut bacteria from endangered species of beetles.</title>
        <authorList>
            <person name="Carlos-Shanley C."/>
        </authorList>
    </citation>
    <scope>NUCLEOTIDE SEQUENCE [LARGE SCALE GENOMIC DNA]</scope>
    <source>
        <strain evidence="2 3">S00142</strain>
    </source>
</reference>
<dbReference type="GO" id="GO:0016740">
    <property type="term" value="F:transferase activity"/>
    <property type="evidence" value="ECO:0007669"/>
    <property type="project" value="UniProtKB-KW"/>
</dbReference>
<evidence type="ECO:0000256" key="1">
    <source>
        <dbReference type="SAM" id="Phobius"/>
    </source>
</evidence>
<keyword evidence="1" id="KW-1133">Transmembrane helix</keyword>
<accession>A0A7W7IZV0</accession>
<dbReference type="Proteomes" id="UP000561681">
    <property type="component" value="Unassembled WGS sequence"/>
</dbReference>
<evidence type="ECO:0000313" key="2">
    <source>
        <dbReference type="EMBL" id="MBB4803634.1"/>
    </source>
</evidence>
<feature type="transmembrane region" description="Helical" evidence="1">
    <location>
        <begin position="104"/>
        <end position="123"/>
    </location>
</feature>
<organism evidence="2 3">
    <name type="scientific">Flavobacterium nitrogenifigens</name>
    <dbReference type="NCBI Taxonomy" id="1617283"/>
    <lineage>
        <taxon>Bacteria</taxon>
        <taxon>Pseudomonadati</taxon>
        <taxon>Bacteroidota</taxon>
        <taxon>Flavobacteriia</taxon>
        <taxon>Flavobacteriales</taxon>
        <taxon>Flavobacteriaceae</taxon>
        <taxon>Flavobacterium</taxon>
    </lineage>
</organism>